<dbReference type="SUPFAM" id="SSF51735">
    <property type="entry name" value="NAD(P)-binding Rossmann-fold domains"/>
    <property type="match status" value="1"/>
</dbReference>
<accession>A0A9P7GBD0</accession>
<organism evidence="6 7">
    <name type="scientific">Asterophora parasitica</name>
    <dbReference type="NCBI Taxonomy" id="117018"/>
    <lineage>
        <taxon>Eukaryota</taxon>
        <taxon>Fungi</taxon>
        <taxon>Dikarya</taxon>
        <taxon>Basidiomycota</taxon>
        <taxon>Agaricomycotina</taxon>
        <taxon>Agaricomycetes</taxon>
        <taxon>Agaricomycetidae</taxon>
        <taxon>Agaricales</taxon>
        <taxon>Tricholomatineae</taxon>
        <taxon>Lyophyllaceae</taxon>
        <taxon>Asterophora</taxon>
    </lineage>
</organism>
<dbReference type="OrthoDB" id="419598at2759"/>
<evidence type="ECO:0000256" key="4">
    <source>
        <dbReference type="ARBA" id="ARBA00023002"/>
    </source>
</evidence>
<dbReference type="PANTHER" id="PTHR43162:SF1">
    <property type="entry name" value="PRESTALK A DIFFERENTIATION PROTEIN A"/>
    <property type="match status" value="1"/>
</dbReference>
<dbReference type="AlphaFoldDB" id="A0A9P7GBD0"/>
<reference evidence="6" key="1">
    <citation type="submission" date="2020-07" db="EMBL/GenBank/DDBJ databases">
        <authorList>
            <person name="Nieuwenhuis M."/>
            <person name="Van De Peppel L.J.J."/>
        </authorList>
    </citation>
    <scope>NUCLEOTIDE SEQUENCE</scope>
    <source>
        <strain evidence="6">AP01</strain>
        <tissue evidence="6">Mycelium</tissue>
    </source>
</reference>
<keyword evidence="4" id="KW-0560">Oxidoreductase</keyword>
<dbReference type="Gene3D" id="3.40.50.720">
    <property type="entry name" value="NAD(P)-binding Rossmann-like Domain"/>
    <property type="match status" value="1"/>
</dbReference>
<dbReference type="InterPro" id="IPR008030">
    <property type="entry name" value="NmrA-like"/>
</dbReference>
<comment type="similarity">
    <text evidence="2">Belongs to the fgaFS/easG family.</text>
</comment>
<dbReference type="PANTHER" id="PTHR43162">
    <property type="match status" value="1"/>
</dbReference>
<feature type="domain" description="NmrA-like" evidence="5">
    <location>
        <begin position="2"/>
        <end position="265"/>
    </location>
</feature>
<evidence type="ECO:0000259" key="5">
    <source>
        <dbReference type="Pfam" id="PF05368"/>
    </source>
</evidence>
<comment type="pathway">
    <text evidence="1">Alkaloid biosynthesis; ergot alkaloid biosynthesis.</text>
</comment>
<keyword evidence="7" id="KW-1185">Reference proteome</keyword>
<reference evidence="6" key="2">
    <citation type="submission" date="2021-10" db="EMBL/GenBank/DDBJ databases">
        <title>Phylogenomics reveals ancestral predisposition of the termite-cultivated fungus Termitomyces towards a domesticated lifestyle.</title>
        <authorList>
            <person name="Auxier B."/>
            <person name="Grum-Grzhimaylo A."/>
            <person name="Cardenas M.E."/>
            <person name="Lodge J.D."/>
            <person name="Laessoe T."/>
            <person name="Pedersen O."/>
            <person name="Smith M.E."/>
            <person name="Kuyper T.W."/>
            <person name="Franco-Molano E.A."/>
            <person name="Baroni T.J."/>
            <person name="Aanen D.K."/>
        </authorList>
    </citation>
    <scope>NUCLEOTIDE SEQUENCE</scope>
    <source>
        <strain evidence="6">AP01</strain>
        <tissue evidence="6">Mycelium</tissue>
    </source>
</reference>
<evidence type="ECO:0000256" key="3">
    <source>
        <dbReference type="ARBA" id="ARBA00022589"/>
    </source>
</evidence>
<dbReference type="Pfam" id="PF05368">
    <property type="entry name" value="NmrA"/>
    <property type="match status" value="1"/>
</dbReference>
<name>A0A9P7GBD0_9AGAR</name>
<keyword evidence="3" id="KW-0017">Alkaloid metabolism</keyword>
<dbReference type="GO" id="GO:0009820">
    <property type="term" value="P:alkaloid metabolic process"/>
    <property type="evidence" value="ECO:0007669"/>
    <property type="project" value="UniProtKB-KW"/>
</dbReference>
<proteinExistence type="inferred from homology"/>
<dbReference type="InterPro" id="IPR051604">
    <property type="entry name" value="Ergot_Alk_Oxidoreductase"/>
</dbReference>
<evidence type="ECO:0000313" key="6">
    <source>
        <dbReference type="EMBL" id="KAG5646731.1"/>
    </source>
</evidence>
<evidence type="ECO:0000256" key="1">
    <source>
        <dbReference type="ARBA" id="ARBA00005107"/>
    </source>
</evidence>
<protein>
    <recommendedName>
        <fullName evidence="5">NmrA-like domain-containing protein</fullName>
    </recommendedName>
</protein>
<evidence type="ECO:0000256" key="2">
    <source>
        <dbReference type="ARBA" id="ARBA00005372"/>
    </source>
</evidence>
<dbReference type="Gene3D" id="3.90.25.10">
    <property type="entry name" value="UDP-galactose 4-epimerase, domain 1"/>
    <property type="match status" value="1"/>
</dbReference>
<dbReference type="Proteomes" id="UP000775547">
    <property type="component" value="Unassembled WGS sequence"/>
</dbReference>
<dbReference type="InterPro" id="IPR019901">
    <property type="entry name" value="Ergot_alkaloid_biosynthesis"/>
</dbReference>
<dbReference type="NCBIfam" id="TIGR03649">
    <property type="entry name" value="ergot_EASG"/>
    <property type="match status" value="1"/>
</dbReference>
<evidence type="ECO:0000313" key="7">
    <source>
        <dbReference type="Proteomes" id="UP000775547"/>
    </source>
</evidence>
<gene>
    <name evidence="6" type="ORF">DXG03_002413</name>
</gene>
<sequence length="298" mass="33679">MTILLVGGTGKTGLPLARLLRDANHSLLIASRSPDKVPEPFKGVAFDWFEPSTYENPFNVDSNITRVYIVGPPVLHMLPTVKEFVELAITKGVKRFVFLSASSTPRGSLSMGQVHEYLAERGVEYAILRPSWFFGEQCQTFTHCGKLPKHTSENFTYIFYQSIRESNDIATTVGDGKVPFVSADDIAEVAFRALVDEQSHNTDHIIVGPELYTYDEVAVLLSEVLGRTIKHKRLTQDEGKALWESFGLDEEYALTMLDMERWILTGKEEALFHAEAKDVGERRINEYFQANREAWIVE</sequence>
<comment type="caution">
    <text evidence="6">The sequence shown here is derived from an EMBL/GenBank/DDBJ whole genome shotgun (WGS) entry which is preliminary data.</text>
</comment>
<dbReference type="EMBL" id="JABCKV010000017">
    <property type="protein sequence ID" value="KAG5646731.1"/>
    <property type="molecule type" value="Genomic_DNA"/>
</dbReference>
<dbReference type="GO" id="GO:0016491">
    <property type="term" value="F:oxidoreductase activity"/>
    <property type="evidence" value="ECO:0007669"/>
    <property type="project" value="UniProtKB-KW"/>
</dbReference>
<dbReference type="InterPro" id="IPR036291">
    <property type="entry name" value="NAD(P)-bd_dom_sf"/>
</dbReference>